<sequence>MNKIAIGTIVIGIILLIVGLVQVMNLGEDFEDTIVAGIIYEGADGDMELKQNQSEIGIAIHIKSTYEGGKSGGYNENHGNYTWNLTQDDCNLVETFTLNHKEKGTQAFYPDCYYIEDDGSAAEDGWIVVGWLCKKEYNKDNWSWREDTDCPDGTYTWNTGGETVMAYDLDLLIEGIFGILGSIVRSAGACCCGVIVLIIGIILAFTLQDNQPQTFDTHSSHPLTNNKDDGFTSYEKKGWDQQEDYIRKDEEEVPEKSEMATPASEEKKQSGEYELPPPPE</sequence>
<dbReference type="Proteomes" id="UP000183615">
    <property type="component" value="Unassembled WGS sequence"/>
</dbReference>
<protein>
    <submittedName>
        <fullName evidence="3">Uncharacterized protein</fullName>
    </submittedName>
</protein>
<proteinExistence type="predicted"/>
<keyword evidence="2" id="KW-0472">Membrane</keyword>
<evidence type="ECO:0000256" key="1">
    <source>
        <dbReference type="SAM" id="MobiDB-lite"/>
    </source>
</evidence>
<feature type="compositionally biased region" description="Basic and acidic residues" evidence="1">
    <location>
        <begin position="226"/>
        <end position="271"/>
    </location>
</feature>
<evidence type="ECO:0000313" key="3">
    <source>
        <dbReference type="EMBL" id="OIR22308.1"/>
    </source>
</evidence>
<keyword evidence="2" id="KW-0812">Transmembrane</keyword>
<name>A0A1J5U8P4_9ARCH</name>
<comment type="caution">
    <text evidence="3">The sequence shown here is derived from an EMBL/GenBank/DDBJ whole genome shotgun (WGS) entry which is preliminary data.</text>
</comment>
<feature type="region of interest" description="Disordered" evidence="1">
    <location>
        <begin position="214"/>
        <end position="280"/>
    </location>
</feature>
<accession>A0A1J5U8P4</accession>
<keyword evidence="2" id="KW-1133">Transmembrane helix</keyword>
<dbReference type="EMBL" id="MIYZ01000018">
    <property type="protein sequence ID" value="OIR22308.1"/>
    <property type="molecule type" value="Genomic_DNA"/>
</dbReference>
<feature type="transmembrane region" description="Helical" evidence="2">
    <location>
        <begin position="187"/>
        <end position="207"/>
    </location>
</feature>
<dbReference type="AlphaFoldDB" id="A0A1J5U8P4"/>
<feature type="compositionally biased region" description="Polar residues" evidence="1">
    <location>
        <begin position="214"/>
        <end position="225"/>
    </location>
</feature>
<evidence type="ECO:0000256" key="2">
    <source>
        <dbReference type="SAM" id="Phobius"/>
    </source>
</evidence>
<reference evidence="3 4" key="1">
    <citation type="submission" date="2016-08" db="EMBL/GenBank/DDBJ databases">
        <title>New Insights into Marine Group III Euryarchaeota, from dark to light.</title>
        <authorList>
            <person name="Haro-Moreno J.M."/>
            <person name="Rodriguez-Valera F."/>
            <person name="Lopez-Garcia P."/>
            <person name="Moreira D."/>
            <person name="Martin-Cuadrado A.B."/>
        </authorList>
    </citation>
    <scope>NUCLEOTIDE SEQUENCE [LARGE SCALE GENOMIC DNA]</scope>
    <source>
        <strain evidence="3">CG-Epi2</strain>
    </source>
</reference>
<feature type="transmembrane region" description="Helical" evidence="2">
    <location>
        <begin position="6"/>
        <end position="24"/>
    </location>
</feature>
<gene>
    <name evidence="3" type="ORF">BET99_04755</name>
</gene>
<evidence type="ECO:0000313" key="4">
    <source>
        <dbReference type="Proteomes" id="UP000183615"/>
    </source>
</evidence>
<organism evidence="3 4">
    <name type="scientific">Marine Group III euryarchaeote CG-Epi2</name>
    <dbReference type="NCBI Taxonomy" id="1888996"/>
    <lineage>
        <taxon>Archaea</taxon>
        <taxon>Methanobacteriati</taxon>
        <taxon>Thermoplasmatota</taxon>
        <taxon>Thermoplasmata</taxon>
        <taxon>Candidatus Thermoprofundales</taxon>
    </lineage>
</organism>